<evidence type="ECO:0008006" key="6">
    <source>
        <dbReference type="Google" id="ProtNLM"/>
    </source>
</evidence>
<dbReference type="Gene3D" id="2.40.160.120">
    <property type="match status" value="1"/>
</dbReference>
<feature type="compositionally biased region" description="Basic residues" evidence="3">
    <location>
        <begin position="338"/>
        <end position="354"/>
    </location>
</feature>
<feature type="compositionally biased region" description="Low complexity" evidence="3">
    <location>
        <begin position="10"/>
        <end position="35"/>
    </location>
</feature>
<dbReference type="OrthoDB" id="48057at2759"/>
<dbReference type="STRING" id="578462.A0A0L0S7N9"/>
<dbReference type="Pfam" id="PF01237">
    <property type="entry name" value="Oxysterol_BP"/>
    <property type="match status" value="1"/>
</dbReference>
<name>A0A0L0S7N9_ALLM3</name>
<dbReference type="VEuPathDB" id="FungiDB:AMAG_04166"/>
<dbReference type="InterPro" id="IPR000648">
    <property type="entry name" value="Oxysterol-bd"/>
</dbReference>
<proteinExistence type="inferred from homology"/>
<dbReference type="Proteomes" id="UP000054350">
    <property type="component" value="Unassembled WGS sequence"/>
</dbReference>
<dbReference type="InterPro" id="IPR018494">
    <property type="entry name" value="Oxysterol-bd_CS"/>
</dbReference>
<sequence length="493" mass="53033">MTTTAVGAGATPSVPAKPTAAAASSNAAETTTRASLDITDEDTSTATFTSDDDAAYESARESTSSVDHEPPVVGAEHKDSFFTFLRKIMGQDVDSLRIPVPLFLLEPVSNLEYLADLEHVENFVAAADEPTPLARLLAVVRVLATGLKKGLKKAKKPLNPVLGEVFFSEFASKADANAPVVQLVGEQVSHHPPISAFHASCPDRGADVTLVFDLKAKYNGLSFGLHNDSWARVHLAAHNEDYYLTYPHATLAGVLTMNFTLLWHGSCTVECPQTNLQATLHFKEQKWFGRTSHAVHGTVHKIDDHKAVLGSFAGAWNDVITFHPAGPESNDAPETAKPSKKDKKEKKDKKHKSKSSNLTVESETDLAIPILAVQAESEYATHVIPATQCPPHASRNVWSATMAAMRAGKASAAATAKAAVENAQRALAKDRADGKSPPYVPAFFEGNPLAGRGSVRYIGPKRWPGREMDYNAVVNEWTKRRGEAGEVETSAAP</sequence>
<dbReference type="InterPro" id="IPR037239">
    <property type="entry name" value="OSBP_sf"/>
</dbReference>
<dbReference type="GO" id="GO:0005829">
    <property type="term" value="C:cytosol"/>
    <property type="evidence" value="ECO:0007669"/>
    <property type="project" value="TreeGrafter"/>
</dbReference>
<organism evidence="4 5">
    <name type="scientific">Allomyces macrogynus (strain ATCC 38327)</name>
    <name type="common">Allomyces javanicus var. macrogynus</name>
    <dbReference type="NCBI Taxonomy" id="578462"/>
    <lineage>
        <taxon>Eukaryota</taxon>
        <taxon>Fungi</taxon>
        <taxon>Fungi incertae sedis</taxon>
        <taxon>Blastocladiomycota</taxon>
        <taxon>Blastocladiomycetes</taxon>
        <taxon>Blastocladiales</taxon>
        <taxon>Blastocladiaceae</taxon>
        <taxon>Allomyces</taxon>
    </lineage>
</organism>
<evidence type="ECO:0000256" key="1">
    <source>
        <dbReference type="ARBA" id="ARBA00008842"/>
    </source>
</evidence>
<dbReference type="AlphaFoldDB" id="A0A0L0S7N9"/>
<reference evidence="4 5" key="1">
    <citation type="submission" date="2009-11" db="EMBL/GenBank/DDBJ databases">
        <title>Annotation of Allomyces macrogynus ATCC 38327.</title>
        <authorList>
            <consortium name="The Broad Institute Genome Sequencing Platform"/>
            <person name="Russ C."/>
            <person name="Cuomo C."/>
            <person name="Burger G."/>
            <person name="Gray M.W."/>
            <person name="Holland P.W.H."/>
            <person name="King N."/>
            <person name="Lang F.B.F."/>
            <person name="Roger A.J."/>
            <person name="Ruiz-Trillo I."/>
            <person name="Young S.K."/>
            <person name="Zeng Q."/>
            <person name="Gargeya S."/>
            <person name="Fitzgerald M."/>
            <person name="Haas B."/>
            <person name="Abouelleil A."/>
            <person name="Alvarado L."/>
            <person name="Arachchi H.M."/>
            <person name="Berlin A."/>
            <person name="Chapman S.B."/>
            <person name="Gearin G."/>
            <person name="Goldberg J."/>
            <person name="Griggs A."/>
            <person name="Gujja S."/>
            <person name="Hansen M."/>
            <person name="Heiman D."/>
            <person name="Howarth C."/>
            <person name="Larimer J."/>
            <person name="Lui A."/>
            <person name="MacDonald P.J.P."/>
            <person name="McCowen C."/>
            <person name="Montmayeur A."/>
            <person name="Murphy C."/>
            <person name="Neiman D."/>
            <person name="Pearson M."/>
            <person name="Priest M."/>
            <person name="Roberts A."/>
            <person name="Saif S."/>
            <person name="Shea T."/>
            <person name="Sisk P."/>
            <person name="Stolte C."/>
            <person name="Sykes S."/>
            <person name="Wortman J."/>
            <person name="Nusbaum C."/>
            <person name="Birren B."/>
        </authorList>
    </citation>
    <scope>NUCLEOTIDE SEQUENCE [LARGE SCALE GENOMIC DNA]</scope>
    <source>
        <strain evidence="4 5">ATCC 38327</strain>
    </source>
</reference>
<dbReference type="PANTHER" id="PTHR10972:SF212">
    <property type="entry name" value="OXYSTEROL-BINDING PROTEIN-LIKE PROTEIN 1"/>
    <property type="match status" value="1"/>
</dbReference>
<evidence type="ECO:0000313" key="4">
    <source>
        <dbReference type="EMBL" id="KNE58603.1"/>
    </source>
</evidence>
<dbReference type="eggNOG" id="KOG2210">
    <property type="taxonomic scope" value="Eukaryota"/>
</dbReference>
<dbReference type="PROSITE" id="PS01013">
    <property type="entry name" value="OSBP"/>
    <property type="match status" value="1"/>
</dbReference>
<evidence type="ECO:0000256" key="2">
    <source>
        <dbReference type="RuleBase" id="RU003844"/>
    </source>
</evidence>
<gene>
    <name evidence="4" type="ORF">AMAG_04166</name>
</gene>
<dbReference type="GO" id="GO:0032934">
    <property type="term" value="F:sterol binding"/>
    <property type="evidence" value="ECO:0007669"/>
    <property type="project" value="TreeGrafter"/>
</dbReference>
<comment type="similarity">
    <text evidence="1 2">Belongs to the OSBP family.</text>
</comment>
<evidence type="ECO:0000313" key="5">
    <source>
        <dbReference type="Proteomes" id="UP000054350"/>
    </source>
</evidence>
<dbReference type="EMBL" id="GG745333">
    <property type="protein sequence ID" value="KNE58603.1"/>
    <property type="molecule type" value="Genomic_DNA"/>
</dbReference>
<keyword evidence="5" id="KW-1185">Reference proteome</keyword>
<feature type="region of interest" description="Disordered" evidence="3">
    <location>
        <begin position="1"/>
        <end position="53"/>
    </location>
</feature>
<evidence type="ECO:0000256" key="3">
    <source>
        <dbReference type="SAM" id="MobiDB-lite"/>
    </source>
</evidence>
<dbReference type="Gene3D" id="1.10.287.2720">
    <property type="match status" value="1"/>
</dbReference>
<feature type="region of interest" description="Disordered" evidence="3">
    <location>
        <begin position="323"/>
        <end position="360"/>
    </location>
</feature>
<protein>
    <recommendedName>
        <fullName evidence="6">Oxysterol-binding protein</fullName>
    </recommendedName>
</protein>
<dbReference type="SUPFAM" id="SSF144000">
    <property type="entry name" value="Oxysterol-binding protein-like"/>
    <property type="match status" value="1"/>
</dbReference>
<dbReference type="GO" id="GO:0016020">
    <property type="term" value="C:membrane"/>
    <property type="evidence" value="ECO:0007669"/>
    <property type="project" value="TreeGrafter"/>
</dbReference>
<dbReference type="Gene3D" id="3.30.70.3490">
    <property type="match status" value="1"/>
</dbReference>
<accession>A0A0L0S7N9</accession>
<reference evidence="5" key="2">
    <citation type="submission" date="2009-11" db="EMBL/GenBank/DDBJ databases">
        <title>The Genome Sequence of Allomyces macrogynus strain ATCC 38327.</title>
        <authorList>
            <consortium name="The Broad Institute Genome Sequencing Platform"/>
            <person name="Russ C."/>
            <person name="Cuomo C."/>
            <person name="Shea T."/>
            <person name="Young S.K."/>
            <person name="Zeng Q."/>
            <person name="Koehrsen M."/>
            <person name="Haas B."/>
            <person name="Borodovsky M."/>
            <person name="Guigo R."/>
            <person name="Alvarado L."/>
            <person name="Berlin A."/>
            <person name="Borenstein D."/>
            <person name="Chen Z."/>
            <person name="Engels R."/>
            <person name="Freedman E."/>
            <person name="Gellesch M."/>
            <person name="Goldberg J."/>
            <person name="Griggs A."/>
            <person name="Gujja S."/>
            <person name="Heiman D."/>
            <person name="Hepburn T."/>
            <person name="Howarth C."/>
            <person name="Jen D."/>
            <person name="Larson L."/>
            <person name="Lewis B."/>
            <person name="Mehta T."/>
            <person name="Park D."/>
            <person name="Pearson M."/>
            <person name="Roberts A."/>
            <person name="Saif S."/>
            <person name="Shenoy N."/>
            <person name="Sisk P."/>
            <person name="Stolte C."/>
            <person name="Sykes S."/>
            <person name="Walk T."/>
            <person name="White J."/>
            <person name="Yandava C."/>
            <person name="Burger G."/>
            <person name="Gray M.W."/>
            <person name="Holland P.W.H."/>
            <person name="King N."/>
            <person name="Lang F.B.F."/>
            <person name="Roger A.J."/>
            <person name="Ruiz-Trillo I."/>
            <person name="Lander E."/>
            <person name="Nusbaum C."/>
        </authorList>
    </citation>
    <scope>NUCLEOTIDE SEQUENCE [LARGE SCALE GENOMIC DNA]</scope>
    <source>
        <strain evidence="5">ATCC 38327</strain>
    </source>
</reference>
<dbReference type="PANTHER" id="PTHR10972">
    <property type="entry name" value="OXYSTEROL-BINDING PROTEIN-RELATED"/>
    <property type="match status" value="1"/>
</dbReference>